<accession>A0A699UHN9</accession>
<dbReference type="AlphaFoldDB" id="A0A699UHN9"/>
<reference evidence="1" key="1">
    <citation type="journal article" date="2019" name="Sci. Rep.">
        <title>Draft genome of Tanacetum cinerariifolium, the natural source of mosquito coil.</title>
        <authorList>
            <person name="Yamashiro T."/>
            <person name="Shiraishi A."/>
            <person name="Satake H."/>
            <person name="Nakayama K."/>
        </authorList>
    </citation>
    <scope>NUCLEOTIDE SEQUENCE</scope>
</reference>
<organism evidence="1">
    <name type="scientific">Tanacetum cinerariifolium</name>
    <name type="common">Dalmatian daisy</name>
    <name type="synonym">Chrysanthemum cinerariifolium</name>
    <dbReference type="NCBI Taxonomy" id="118510"/>
    <lineage>
        <taxon>Eukaryota</taxon>
        <taxon>Viridiplantae</taxon>
        <taxon>Streptophyta</taxon>
        <taxon>Embryophyta</taxon>
        <taxon>Tracheophyta</taxon>
        <taxon>Spermatophyta</taxon>
        <taxon>Magnoliopsida</taxon>
        <taxon>eudicotyledons</taxon>
        <taxon>Gunneridae</taxon>
        <taxon>Pentapetalae</taxon>
        <taxon>asterids</taxon>
        <taxon>campanulids</taxon>
        <taxon>Asterales</taxon>
        <taxon>Asteraceae</taxon>
        <taxon>Asteroideae</taxon>
        <taxon>Anthemideae</taxon>
        <taxon>Anthemidinae</taxon>
        <taxon>Tanacetum</taxon>
    </lineage>
</organism>
<feature type="non-terminal residue" evidence="1">
    <location>
        <position position="102"/>
    </location>
</feature>
<sequence length="102" mass="11850">TKAAKNARRRAEVQVKGDRNIDFEKDAARQELLKLELHKKIKWSHGAKDRQRMVVTSIEGVSDQMNAITSQNLDHAPVRRRVRPTFTQVQEQLDHVLFKVHV</sequence>
<evidence type="ECO:0000313" key="1">
    <source>
        <dbReference type="EMBL" id="GFD22027.1"/>
    </source>
</evidence>
<comment type="caution">
    <text evidence="1">The sequence shown here is derived from an EMBL/GenBank/DDBJ whole genome shotgun (WGS) entry which is preliminary data.</text>
</comment>
<name>A0A699UHN9_TANCI</name>
<feature type="non-terminal residue" evidence="1">
    <location>
        <position position="1"/>
    </location>
</feature>
<protein>
    <submittedName>
        <fullName evidence="1">Caffeoylshikimate esterase</fullName>
    </submittedName>
</protein>
<gene>
    <name evidence="1" type="ORF">Tci_893996</name>
</gene>
<proteinExistence type="predicted"/>
<dbReference type="EMBL" id="BKCJ011333981">
    <property type="protein sequence ID" value="GFD22027.1"/>
    <property type="molecule type" value="Genomic_DNA"/>
</dbReference>